<dbReference type="STRING" id="981085.W9R9X0"/>
<evidence type="ECO:0000313" key="8">
    <source>
        <dbReference type="Proteomes" id="UP000030645"/>
    </source>
</evidence>
<name>W9R9X0_9ROSA</name>
<dbReference type="SUPFAM" id="SSF90229">
    <property type="entry name" value="CCCH zinc finger"/>
    <property type="match status" value="1"/>
</dbReference>
<evidence type="ECO:0000256" key="5">
    <source>
        <dbReference type="SAM" id="MobiDB-lite"/>
    </source>
</evidence>
<dbReference type="InterPro" id="IPR036855">
    <property type="entry name" value="Znf_CCCH_sf"/>
</dbReference>
<dbReference type="Proteomes" id="UP000030645">
    <property type="component" value="Unassembled WGS sequence"/>
</dbReference>
<dbReference type="eggNOG" id="KOG2476">
    <property type="taxonomic scope" value="Eukaryota"/>
</dbReference>
<feature type="domain" description="C3H1-type" evidence="6">
    <location>
        <begin position="35"/>
        <end position="63"/>
    </location>
</feature>
<feature type="compositionally biased region" description="Basic and acidic residues" evidence="5">
    <location>
        <begin position="160"/>
        <end position="170"/>
    </location>
</feature>
<organism evidence="7 8">
    <name type="scientific">Morus notabilis</name>
    <dbReference type="NCBI Taxonomy" id="981085"/>
    <lineage>
        <taxon>Eukaryota</taxon>
        <taxon>Viridiplantae</taxon>
        <taxon>Streptophyta</taxon>
        <taxon>Embryophyta</taxon>
        <taxon>Tracheophyta</taxon>
        <taxon>Spermatophyta</taxon>
        <taxon>Magnoliopsida</taxon>
        <taxon>eudicotyledons</taxon>
        <taxon>Gunneridae</taxon>
        <taxon>Pentapetalae</taxon>
        <taxon>rosids</taxon>
        <taxon>fabids</taxon>
        <taxon>Rosales</taxon>
        <taxon>Moraceae</taxon>
        <taxon>Moreae</taxon>
        <taxon>Morus</taxon>
    </lineage>
</organism>
<keyword evidence="8" id="KW-1185">Reference proteome</keyword>
<protein>
    <submittedName>
        <fullName evidence="7">Zinc finger CCCH domain-containing protein 64</fullName>
    </submittedName>
</protein>
<dbReference type="GO" id="GO:0008270">
    <property type="term" value="F:zinc ion binding"/>
    <property type="evidence" value="ECO:0007669"/>
    <property type="project" value="UniProtKB-KW"/>
</dbReference>
<keyword evidence="1 4" id="KW-0479">Metal-binding</keyword>
<dbReference type="EMBL" id="KE344401">
    <property type="protein sequence ID" value="EXB60960.1"/>
    <property type="molecule type" value="Genomic_DNA"/>
</dbReference>
<dbReference type="Gene3D" id="4.10.1000.10">
    <property type="entry name" value="Zinc finger, CCCH-type"/>
    <property type="match status" value="1"/>
</dbReference>
<evidence type="ECO:0000256" key="1">
    <source>
        <dbReference type="ARBA" id="ARBA00022723"/>
    </source>
</evidence>
<feature type="zinc finger region" description="C3H1-type" evidence="4">
    <location>
        <begin position="35"/>
        <end position="63"/>
    </location>
</feature>
<proteinExistence type="predicted"/>
<evidence type="ECO:0000256" key="4">
    <source>
        <dbReference type="PROSITE-ProRule" id="PRU00723"/>
    </source>
</evidence>
<dbReference type="AlphaFoldDB" id="W9R9X0"/>
<evidence type="ECO:0000256" key="2">
    <source>
        <dbReference type="ARBA" id="ARBA00022771"/>
    </source>
</evidence>
<evidence type="ECO:0000313" key="7">
    <source>
        <dbReference type="EMBL" id="EXB60960.1"/>
    </source>
</evidence>
<dbReference type="InterPro" id="IPR000571">
    <property type="entry name" value="Znf_CCCH"/>
</dbReference>
<evidence type="ECO:0000256" key="3">
    <source>
        <dbReference type="ARBA" id="ARBA00022833"/>
    </source>
</evidence>
<dbReference type="PROSITE" id="PS50103">
    <property type="entry name" value="ZF_C3H1"/>
    <property type="match status" value="1"/>
</dbReference>
<keyword evidence="3 4" id="KW-0862">Zinc</keyword>
<feature type="region of interest" description="Disordered" evidence="5">
    <location>
        <begin position="141"/>
        <end position="186"/>
    </location>
</feature>
<keyword evidence="2 4" id="KW-0863">Zinc-finger</keyword>
<gene>
    <name evidence="7" type="ORF">L484_007276</name>
</gene>
<accession>W9R9X0</accession>
<sequence length="266" mass="30044">MVDGKEAAKRSTDGVSDSQYWRYDVSQKRQKHGDGDGNKLCFIFVSSGSCPRGEKCHFQHDADAREQSMRGVCLIFSTRENVKRVQIATSSTAYKMKVRDILTGDVDMKMLQLTGKTIESELYYDDYKRWSSLSLPPSPYWDRRHSLPRHSPLPLYKRPRRDDGGYDGRSPRGGFGPGDRSDYGSGVIFKERDGEVRERSCSGREIVQGETKIVEKERWTVTPQTGVSDVEIKDKKKYNSSLPEDKSTSPVVAIYSALLLASPRGV</sequence>
<dbReference type="Pfam" id="PF25585">
    <property type="entry name" value="zf-CCCH_DUS3L"/>
    <property type="match status" value="1"/>
</dbReference>
<reference evidence="8" key="1">
    <citation type="submission" date="2013-01" db="EMBL/GenBank/DDBJ databases">
        <title>Draft Genome Sequence of a Mulberry Tree, Morus notabilis C.K. Schneid.</title>
        <authorList>
            <person name="He N."/>
            <person name="Zhao S."/>
        </authorList>
    </citation>
    <scope>NUCLEOTIDE SEQUENCE</scope>
</reference>
<evidence type="ECO:0000259" key="6">
    <source>
        <dbReference type="PROSITE" id="PS50103"/>
    </source>
</evidence>